<protein>
    <submittedName>
        <fullName evidence="2">Uncharacterized protein</fullName>
    </submittedName>
</protein>
<evidence type="ECO:0000256" key="1">
    <source>
        <dbReference type="SAM" id="MobiDB-lite"/>
    </source>
</evidence>
<evidence type="ECO:0000313" key="3">
    <source>
        <dbReference type="Proteomes" id="UP000182284"/>
    </source>
</evidence>
<organism evidence="2 3">
    <name type="scientific">Celeribacter baekdonensis</name>
    <dbReference type="NCBI Taxonomy" id="875171"/>
    <lineage>
        <taxon>Bacteria</taxon>
        <taxon>Pseudomonadati</taxon>
        <taxon>Pseudomonadota</taxon>
        <taxon>Alphaproteobacteria</taxon>
        <taxon>Rhodobacterales</taxon>
        <taxon>Roseobacteraceae</taxon>
        <taxon>Celeribacter</taxon>
    </lineage>
</organism>
<sequence length="67" mass="7557">MWASDMEVRLKALRKGDVLGVWNLHMGRRSRPQQRGSKRSRTGSERGVMSCASDLTIPLFQVVRSVA</sequence>
<evidence type="ECO:0000313" key="2">
    <source>
        <dbReference type="EMBL" id="SDG22046.1"/>
    </source>
</evidence>
<dbReference type="AlphaFoldDB" id="A0A1G7SG52"/>
<proteinExistence type="predicted"/>
<feature type="compositionally biased region" description="Basic residues" evidence="1">
    <location>
        <begin position="28"/>
        <end position="41"/>
    </location>
</feature>
<gene>
    <name evidence="2" type="ORF">SAMN04488117_11432</name>
</gene>
<name>A0A1G7SG52_9RHOB</name>
<reference evidence="2 3" key="1">
    <citation type="submission" date="2016-10" db="EMBL/GenBank/DDBJ databases">
        <authorList>
            <person name="de Groot N.N."/>
        </authorList>
    </citation>
    <scope>NUCLEOTIDE SEQUENCE [LARGE SCALE GENOMIC DNA]</scope>
    <source>
        <strain evidence="2 3">DSM 27375</strain>
    </source>
</reference>
<dbReference type="EMBL" id="FNBL01000014">
    <property type="protein sequence ID" value="SDG22046.1"/>
    <property type="molecule type" value="Genomic_DNA"/>
</dbReference>
<feature type="region of interest" description="Disordered" evidence="1">
    <location>
        <begin position="28"/>
        <end position="49"/>
    </location>
</feature>
<accession>A0A1G7SG52</accession>
<dbReference type="Proteomes" id="UP000182284">
    <property type="component" value="Unassembled WGS sequence"/>
</dbReference>